<dbReference type="EMBL" id="LR593887">
    <property type="protein sequence ID" value="VTR98697.1"/>
    <property type="molecule type" value="Genomic_DNA"/>
</dbReference>
<dbReference type="SUPFAM" id="SSF53649">
    <property type="entry name" value="Alkaline phosphatase-like"/>
    <property type="match status" value="1"/>
</dbReference>
<dbReference type="Pfam" id="PF07394">
    <property type="entry name" value="DUF1501"/>
    <property type="match status" value="1"/>
</dbReference>
<evidence type="ECO:0000313" key="2">
    <source>
        <dbReference type="EMBL" id="VIP01535.1"/>
    </source>
</evidence>
<proteinExistence type="predicted"/>
<organism evidence="2">
    <name type="scientific">Tuwongella immobilis</name>
    <dbReference type="NCBI Taxonomy" id="692036"/>
    <lineage>
        <taxon>Bacteria</taxon>
        <taxon>Pseudomonadati</taxon>
        <taxon>Planctomycetota</taxon>
        <taxon>Planctomycetia</taxon>
        <taxon>Gemmatales</taxon>
        <taxon>Gemmataceae</taxon>
        <taxon>Tuwongella</taxon>
    </lineage>
</organism>
<dbReference type="RefSeq" id="WP_174250749.1">
    <property type="nucleotide sequence ID" value="NZ_LR593887.1"/>
</dbReference>
<dbReference type="PANTHER" id="PTHR43737:SF1">
    <property type="entry name" value="DUF1501 DOMAIN-CONTAINING PROTEIN"/>
    <property type="match status" value="1"/>
</dbReference>
<dbReference type="Proteomes" id="UP000464378">
    <property type="component" value="Chromosome"/>
</dbReference>
<dbReference type="EMBL" id="LR586016">
    <property type="protein sequence ID" value="VIP01535.1"/>
    <property type="molecule type" value="Genomic_DNA"/>
</dbReference>
<keyword evidence="3" id="KW-1185">Reference proteome</keyword>
<reference evidence="2" key="1">
    <citation type="submission" date="2019-04" db="EMBL/GenBank/DDBJ databases">
        <authorList>
            <consortium name="Science for Life Laboratories"/>
        </authorList>
    </citation>
    <scope>NUCLEOTIDE SEQUENCE</scope>
    <source>
        <strain evidence="2">MBLW1</strain>
    </source>
</reference>
<evidence type="ECO:0000256" key="1">
    <source>
        <dbReference type="SAM" id="MobiDB-lite"/>
    </source>
</evidence>
<dbReference type="PANTHER" id="PTHR43737">
    <property type="entry name" value="BLL7424 PROTEIN"/>
    <property type="match status" value="1"/>
</dbReference>
<dbReference type="AlphaFoldDB" id="A0A6C2YKA1"/>
<dbReference type="Gene3D" id="3.40.720.10">
    <property type="entry name" value="Alkaline Phosphatase, subunit A"/>
    <property type="match status" value="1"/>
</dbReference>
<evidence type="ECO:0000313" key="3">
    <source>
        <dbReference type="Proteomes" id="UP000464378"/>
    </source>
</evidence>
<protein>
    <submittedName>
        <fullName evidence="2">Uncharacterized protein</fullName>
    </submittedName>
</protein>
<sequence>MMESTPQRREFLHQFGLGGIALTWMLHQERGLRAESPPKPRATPTPTPTGLHFPAKAKRVIQIFSPGGVSHLDTFDYKPDLKKYEGQPLPSDRKIETFFNRPGRLMPTPFRFAQHGQSGRWVSELFPELAKHVDRLTFIQNMQAKSSNHTPAAFQMNSGTLFNGFPCMGAWLSYGLGTMNADLPTFLVMPDPRGLPAGGAVNWTSGFLPAQHQGVTLRNGPEAVRNLQTPPQVNPQERTDSLAMFRTLEEGFAATLPGDDALRARLRSYELAARMQMRIPEVTSIDSEPERIRRMYGLERPETRGFGRNCLLARRFLEKGVRFVQLWHGGAFGSPRINWDAHEDIVDNHRTQAASLDQPVAALLTDLQERGMLDDTLVLWTTEFGRTPITEGIGRPGRDHHPTVFTIWMAGAGLKPGTVYGASDDLGFGPQDDEATTIYDFHATVLHLLGIDHTKLTYYHNGIRRRLTDVHGEVIEDILA</sequence>
<dbReference type="InParanoid" id="A0A6C2YKA1"/>
<accession>A0A6C2YKA1</accession>
<name>A0A6C2YKA1_9BACT</name>
<feature type="region of interest" description="Disordered" evidence="1">
    <location>
        <begin position="33"/>
        <end position="52"/>
    </location>
</feature>
<gene>
    <name evidence="2" type="ORF">GMBLW1_24250</name>
</gene>
<dbReference type="KEGG" id="tim:GMBLW1_24250"/>
<dbReference type="InterPro" id="IPR010869">
    <property type="entry name" value="DUF1501"/>
</dbReference>
<dbReference type="InterPro" id="IPR017850">
    <property type="entry name" value="Alkaline_phosphatase_core_sf"/>
</dbReference>